<dbReference type="GO" id="GO:0016787">
    <property type="term" value="F:hydrolase activity"/>
    <property type="evidence" value="ECO:0007669"/>
    <property type="project" value="UniProtKB-KW"/>
</dbReference>
<feature type="domain" description="Alpha/beta hydrolase fold-3" evidence="2">
    <location>
        <begin position="1"/>
        <end position="106"/>
    </location>
</feature>
<keyword evidence="4" id="KW-1185">Reference proteome</keyword>
<evidence type="ECO:0000313" key="4">
    <source>
        <dbReference type="Proteomes" id="UP000679307"/>
    </source>
</evidence>
<dbReference type="EC" id="3.1.1.83" evidence="3"/>
<dbReference type="Pfam" id="PF07859">
    <property type="entry name" value="Abhydrolase_3"/>
    <property type="match status" value="1"/>
</dbReference>
<dbReference type="EMBL" id="CP075371">
    <property type="protein sequence ID" value="QVT78184.1"/>
    <property type="molecule type" value="Genomic_DNA"/>
</dbReference>
<reference evidence="3 4" key="1">
    <citation type="submission" date="2021-05" db="EMBL/GenBank/DDBJ databases">
        <title>Complete genome of Nocardioides aquaticus KCTC 9944T isolated from meromictic and hypersaline Ekho Lake, Antarctica.</title>
        <authorList>
            <person name="Hwang K."/>
            <person name="Kim K.M."/>
            <person name="Choe H."/>
        </authorList>
    </citation>
    <scope>NUCLEOTIDE SEQUENCE [LARGE SCALE GENOMIC DNA]</scope>
    <source>
        <strain evidence="3 4">KCTC 9944</strain>
    </source>
</reference>
<name>A0ABX8ED45_9ACTN</name>
<evidence type="ECO:0000259" key="2">
    <source>
        <dbReference type="Pfam" id="PF07859"/>
    </source>
</evidence>
<keyword evidence="1 3" id="KW-0378">Hydrolase</keyword>
<dbReference type="PANTHER" id="PTHR48081">
    <property type="entry name" value="AB HYDROLASE SUPERFAMILY PROTEIN C4A8.06C"/>
    <property type="match status" value="1"/>
</dbReference>
<dbReference type="Proteomes" id="UP000679307">
    <property type="component" value="Chromosome"/>
</dbReference>
<proteinExistence type="predicted"/>
<dbReference type="InterPro" id="IPR050300">
    <property type="entry name" value="GDXG_lipolytic_enzyme"/>
</dbReference>
<accession>A0ABX8ED45</accession>
<gene>
    <name evidence="3" type="primary">mlhB</name>
    <name evidence="3" type="ORF">ENKNEFLB_00557</name>
</gene>
<evidence type="ECO:0000256" key="1">
    <source>
        <dbReference type="ARBA" id="ARBA00022801"/>
    </source>
</evidence>
<dbReference type="PANTHER" id="PTHR48081:SF8">
    <property type="entry name" value="ALPHA_BETA HYDROLASE FOLD-3 DOMAIN-CONTAINING PROTEIN-RELATED"/>
    <property type="match status" value="1"/>
</dbReference>
<protein>
    <submittedName>
        <fullName evidence="3">Monoterpene epsilon-lactone hydrolase</fullName>
        <ecNumber evidence="3">3.1.1.83</ecNumber>
    </submittedName>
</protein>
<organism evidence="3 4">
    <name type="scientific">Nocardioides aquaticus</name>
    <dbReference type="NCBI Taxonomy" id="160826"/>
    <lineage>
        <taxon>Bacteria</taxon>
        <taxon>Bacillati</taxon>
        <taxon>Actinomycetota</taxon>
        <taxon>Actinomycetes</taxon>
        <taxon>Propionibacteriales</taxon>
        <taxon>Nocardioidaceae</taxon>
        <taxon>Nocardioides</taxon>
    </lineage>
</organism>
<sequence length="127" mass="13779">MVLVSPWVDLSESTPQTAALDGTDPWLHLSKLRLYASWWAGSDDPAELARPELSPALGDLDGLPPTLVLCGTRDLLHPGCRLLADRAAAARWAMTYVERPDLIHVYPLLPGVPEARTAGVAVAEFVR</sequence>
<dbReference type="InterPro" id="IPR013094">
    <property type="entry name" value="AB_hydrolase_3"/>
</dbReference>
<evidence type="ECO:0000313" key="3">
    <source>
        <dbReference type="EMBL" id="QVT78184.1"/>
    </source>
</evidence>